<proteinExistence type="predicted"/>
<dbReference type="Proteomes" id="UP000298061">
    <property type="component" value="Unassembled WGS sequence"/>
</dbReference>
<gene>
    <name evidence="2" type="ORF">EWM64_g105</name>
</gene>
<evidence type="ECO:0000256" key="1">
    <source>
        <dbReference type="SAM" id="MobiDB-lite"/>
    </source>
</evidence>
<reference evidence="2 3" key="1">
    <citation type="submission" date="2019-02" db="EMBL/GenBank/DDBJ databases">
        <title>Genome sequencing of the rare red list fungi Hericium alpestre (H. flagellum).</title>
        <authorList>
            <person name="Buettner E."/>
            <person name="Kellner H."/>
        </authorList>
    </citation>
    <scope>NUCLEOTIDE SEQUENCE [LARGE SCALE GENOMIC DNA]</scope>
    <source>
        <strain evidence="2 3">DSM 108284</strain>
    </source>
</reference>
<accession>A0A4Z0AA11</accession>
<name>A0A4Z0AA11_9AGAM</name>
<comment type="caution">
    <text evidence="2">The sequence shown here is derived from an EMBL/GenBank/DDBJ whole genome shotgun (WGS) entry which is preliminary data.</text>
</comment>
<feature type="compositionally biased region" description="Acidic residues" evidence="1">
    <location>
        <begin position="453"/>
        <end position="463"/>
    </location>
</feature>
<dbReference type="EMBL" id="SFCI01000004">
    <property type="protein sequence ID" value="TFY83912.1"/>
    <property type="molecule type" value="Genomic_DNA"/>
</dbReference>
<dbReference type="OrthoDB" id="3012326at2759"/>
<feature type="compositionally biased region" description="Basic and acidic residues" evidence="1">
    <location>
        <begin position="435"/>
        <end position="444"/>
    </location>
</feature>
<sequence length="477" mass="53610">MSTTAFFKSLRLSQAEYDRHAASQSSDTQDMMTCDENSPKLKIIAESEEVKEVLREASNAGEDWILVPYDPEDMVESVMHRIANIIRIPEKHLRLAGNEEILPSWEDVSELDFFTQTQTQPIEAILLPTSDVDGYVAARRKVGRWRRFPFEPPAASELPANPHARAQALFPVLDTTDSAHWADYIIHRQAAESRLNEAFERLEYYDENAPYWSMIRDSTLGALYGEDDLTEEECHKIADSVANTSLDAKDDGCEIRDANVITRIHSLVAPKSVDMHLTFHHRTRMYSVEYGYSLGFRINKEPVPPLTSFPNSNRKLNRMHSGQGWTTFGWFYLDDRRAEHSACPVSARHLKQVHDALFGPAKKGKLGERMSLRGTAKLMLASLGIAFDVAVDEEDKDENGDGHTSSMEACLELAAEKPGISAAHLRKICGIPPLKGDDTADLSKEQVTAPMDPSEDEYGSDDDGYGRGRRDEECIFI</sequence>
<feature type="compositionally biased region" description="Basic and acidic residues" evidence="1">
    <location>
        <begin position="464"/>
        <end position="477"/>
    </location>
</feature>
<feature type="region of interest" description="Disordered" evidence="1">
    <location>
        <begin position="435"/>
        <end position="477"/>
    </location>
</feature>
<protein>
    <submittedName>
        <fullName evidence="2">Uncharacterized protein</fullName>
    </submittedName>
</protein>
<evidence type="ECO:0000313" key="2">
    <source>
        <dbReference type="EMBL" id="TFY83912.1"/>
    </source>
</evidence>
<keyword evidence="3" id="KW-1185">Reference proteome</keyword>
<evidence type="ECO:0000313" key="3">
    <source>
        <dbReference type="Proteomes" id="UP000298061"/>
    </source>
</evidence>
<dbReference type="AlphaFoldDB" id="A0A4Z0AA11"/>
<organism evidence="2 3">
    <name type="scientific">Hericium alpestre</name>
    <dbReference type="NCBI Taxonomy" id="135208"/>
    <lineage>
        <taxon>Eukaryota</taxon>
        <taxon>Fungi</taxon>
        <taxon>Dikarya</taxon>
        <taxon>Basidiomycota</taxon>
        <taxon>Agaricomycotina</taxon>
        <taxon>Agaricomycetes</taxon>
        <taxon>Russulales</taxon>
        <taxon>Hericiaceae</taxon>
        <taxon>Hericium</taxon>
    </lineage>
</organism>